<reference evidence="3 4" key="1">
    <citation type="submission" date="2018-04" db="EMBL/GenBank/DDBJ databases">
        <title>Genomic Encyclopedia of Archaeal and Bacterial Type Strains, Phase II (KMG-II): from individual species to whole genera.</title>
        <authorList>
            <person name="Goeker M."/>
        </authorList>
    </citation>
    <scope>NUCLEOTIDE SEQUENCE [LARGE SCALE GENOMIC DNA]</scope>
    <source>
        <strain evidence="3 4">DSM 25521</strain>
    </source>
</reference>
<keyword evidence="4" id="KW-1185">Reference proteome</keyword>
<evidence type="ECO:0000256" key="2">
    <source>
        <dbReference type="SAM" id="Phobius"/>
    </source>
</evidence>
<evidence type="ECO:0000256" key="1">
    <source>
        <dbReference type="SAM" id="MobiDB-lite"/>
    </source>
</evidence>
<proteinExistence type="predicted"/>
<evidence type="ECO:0000313" key="4">
    <source>
        <dbReference type="Proteomes" id="UP000241808"/>
    </source>
</evidence>
<name>A0A2T4YXV1_9HYPH</name>
<gene>
    <name evidence="3" type="ORF">C8P69_11035</name>
</gene>
<protein>
    <submittedName>
        <fullName evidence="3">Uncharacterized protein</fullName>
    </submittedName>
</protein>
<dbReference type="AlphaFoldDB" id="A0A2T4YXV1"/>
<comment type="caution">
    <text evidence="3">The sequence shown here is derived from an EMBL/GenBank/DDBJ whole genome shotgun (WGS) entry which is preliminary data.</text>
</comment>
<keyword evidence="2" id="KW-1133">Transmembrane helix</keyword>
<feature type="compositionally biased region" description="Pro residues" evidence="1">
    <location>
        <begin position="124"/>
        <end position="137"/>
    </location>
</feature>
<sequence length="186" mass="18949">MGKVVQQVAAVGRSLAGQVVVSIVATAAAAFIVPPLVERAAPGLLFSAREKPAAVQVAAPEHFEAAFLWPPATPPASAQDLEPPQATLPAVVPVPSRPQRQAQAQAQSQAVAGNPAAVRRSSAPPRPAAPVAPPPGAPLELASMIAPKPPAPEKRTLLGIPVPPLPYEQAVAGTLAKARDAVRSLF</sequence>
<keyword evidence="2" id="KW-0472">Membrane</keyword>
<dbReference type="EMBL" id="PZZL01000010">
    <property type="protein sequence ID" value="PTM51370.1"/>
    <property type="molecule type" value="Genomic_DNA"/>
</dbReference>
<feature type="region of interest" description="Disordered" evidence="1">
    <location>
        <begin position="70"/>
        <end position="152"/>
    </location>
</feature>
<feature type="compositionally biased region" description="Low complexity" evidence="1">
    <location>
        <begin position="89"/>
        <end position="123"/>
    </location>
</feature>
<evidence type="ECO:0000313" key="3">
    <source>
        <dbReference type="EMBL" id="PTM51370.1"/>
    </source>
</evidence>
<feature type="transmembrane region" description="Helical" evidence="2">
    <location>
        <begin position="15"/>
        <end position="37"/>
    </location>
</feature>
<accession>A0A2T4YXV1</accession>
<dbReference type="Proteomes" id="UP000241808">
    <property type="component" value="Unassembled WGS sequence"/>
</dbReference>
<keyword evidence="2" id="KW-0812">Transmembrane</keyword>
<organism evidence="3 4">
    <name type="scientific">Phreatobacter oligotrophus</name>
    <dbReference type="NCBI Taxonomy" id="1122261"/>
    <lineage>
        <taxon>Bacteria</taxon>
        <taxon>Pseudomonadati</taxon>
        <taxon>Pseudomonadota</taxon>
        <taxon>Alphaproteobacteria</taxon>
        <taxon>Hyphomicrobiales</taxon>
        <taxon>Phreatobacteraceae</taxon>
        <taxon>Phreatobacter</taxon>
    </lineage>
</organism>
<dbReference type="RefSeq" id="WP_108179060.1">
    <property type="nucleotide sequence ID" value="NZ_PZZL01000010.1"/>
</dbReference>